<organism evidence="6 7">
    <name type="scientific">Azobacteroides pseudotrichonymphae genomovar. CFP2</name>
    <dbReference type="NCBI Taxonomy" id="511995"/>
    <lineage>
        <taxon>Bacteria</taxon>
        <taxon>Pseudomonadati</taxon>
        <taxon>Bacteroidota</taxon>
        <taxon>Bacteroidia</taxon>
        <taxon>Bacteroidales</taxon>
        <taxon>Candidatus Azobacteroides</taxon>
    </lineage>
</organism>
<evidence type="ECO:0000313" key="7">
    <source>
        <dbReference type="Proteomes" id="UP000000723"/>
    </source>
</evidence>
<name>B6YR51_AZOPC</name>
<dbReference type="Proteomes" id="UP000000723">
    <property type="component" value="Chromosome"/>
</dbReference>
<evidence type="ECO:0000256" key="3">
    <source>
        <dbReference type="RuleBase" id="RU004447"/>
    </source>
</evidence>
<comment type="cofactor">
    <cofactor evidence="1">
        <name>Zn(2+)</name>
        <dbReference type="ChEBI" id="CHEBI:29105"/>
    </cofactor>
</comment>
<evidence type="ECO:0000259" key="4">
    <source>
        <dbReference type="Pfam" id="PF00675"/>
    </source>
</evidence>
<proteinExistence type="inferred from homology"/>
<dbReference type="PANTHER" id="PTHR11851">
    <property type="entry name" value="METALLOPROTEASE"/>
    <property type="match status" value="1"/>
</dbReference>
<dbReference type="GO" id="GO:0046872">
    <property type="term" value="F:metal ion binding"/>
    <property type="evidence" value="ECO:0007669"/>
    <property type="project" value="InterPro"/>
</dbReference>
<dbReference type="InterPro" id="IPR001431">
    <property type="entry name" value="Pept_M16_Zn_BS"/>
</dbReference>
<dbReference type="PROSITE" id="PS00143">
    <property type="entry name" value="INSULINASE"/>
    <property type="match status" value="1"/>
</dbReference>
<dbReference type="KEGG" id="aps:CFPG_410"/>
<evidence type="ECO:0000259" key="5">
    <source>
        <dbReference type="Pfam" id="PF05193"/>
    </source>
</evidence>
<dbReference type="RefSeq" id="WP_012573434.1">
    <property type="nucleotide sequence ID" value="NC_011565.1"/>
</dbReference>
<feature type="domain" description="Peptidase M16 C-terminal" evidence="5">
    <location>
        <begin position="173"/>
        <end position="348"/>
    </location>
</feature>
<reference evidence="7" key="1">
    <citation type="journal article" date="2008" name="Science">
        <title>Genome of an endosymbiont coupling N2 fixation to cellulolysis within RT protist cells in termite gut.</title>
        <authorList>
            <person name="Hongoh Y."/>
            <person name="Sharma V.K."/>
            <person name="Prakash T."/>
            <person name="Noda S."/>
            <person name="Toh H."/>
            <person name="Taylor T.D."/>
            <person name="Kudo T."/>
            <person name="Sakaki Y."/>
            <person name="Toyoda A."/>
            <person name="Hattori M."/>
            <person name="Ohkuma M."/>
        </authorList>
    </citation>
    <scope>NUCLEOTIDE SEQUENCE [LARGE SCALE GENOMIC DNA]</scope>
</reference>
<feature type="domain" description="Peptidase M16 N-terminal" evidence="4">
    <location>
        <begin position="28"/>
        <end position="163"/>
    </location>
</feature>
<dbReference type="GO" id="GO:0006508">
    <property type="term" value="P:proteolysis"/>
    <property type="evidence" value="ECO:0007669"/>
    <property type="project" value="UniProtKB-KW"/>
</dbReference>
<dbReference type="EMBL" id="AP010656">
    <property type="protein sequence ID" value="BAG83673.1"/>
    <property type="molecule type" value="Genomic_DNA"/>
</dbReference>
<comment type="similarity">
    <text evidence="2 3">Belongs to the peptidase M16 family.</text>
</comment>
<dbReference type="eggNOG" id="COG0612">
    <property type="taxonomic scope" value="Bacteria"/>
</dbReference>
<dbReference type="OrthoDB" id="9811314at2"/>
<dbReference type="GO" id="GO:0004222">
    <property type="term" value="F:metalloendopeptidase activity"/>
    <property type="evidence" value="ECO:0007669"/>
    <property type="project" value="InterPro"/>
</dbReference>
<accession>B6YR51</accession>
<evidence type="ECO:0000313" key="6">
    <source>
        <dbReference type="EMBL" id="BAG83673.1"/>
    </source>
</evidence>
<dbReference type="InterPro" id="IPR050361">
    <property type="entry name" value="MPP/UQCRC_Complex"/>
</dbReference>
<dbReference type="Gene3D" id="3.30.830.10">
    <property type="entry name" value="Metalloenzyme, LuxS/M16 peptidase-like"/>
    <property type="match status" value="2"/>
</dbReference>
<keyword evidence="7" id="KW-1185">Reference proteome</keyword>
<keyword evidence="6" id="KW-0645">Protease</keyword>
<dbReference type="SUPFAM" id="SSF63411">
    <property type="entry name" value="LuxS/MPP-like metallohydrolase"/>
    <property type="match status" value="2"/>
</dbReference>
<gene>
    <name evidence="6" type="ordered locus">CFPG_410</name>
</gene>
<dbReference type="HOGENOM" id="CLU_009902_3_2_10"/>
<dbReference type="Pfam" id="PF00675">
    <property type="entry name" value="Peptidase_M16"/>
    <property type="match status" value="1"/>
</dbReference>
<dbReference type="PANTHER" id="PTHR11851:SF49">
    <property type="entry name" value="MITOCHONDRIAL-PROCESSING PEPTIDASE SUBUNIT ALPHA"/>
    <property type="match status" value="1"/>
</dbReference>
<protein>
    <submittedName>
        <fullName evidence="6">Zn-dependent protease</fullName>
    </submittedName>
</protein>
<dbReference type="STRING" id="511995.CFPG_410"/>
<dbReference type="InterPro" id="IPR007863">
    <property type="entry name" value="Peptidase_M16_C"/>
</dbReference>
<dbReference type="InterPro" id="IPR011765">
    <property type="entry name" value="Pept_M16_N"/>
</dbReference>
<dbReference type="InterPro" id="IPR011249">
    <property type="entry name" value="Metalloenz_LuxS/M16"/>
</dbReference>
<sequence length="413" mass="47780">MNYINVQTCSSFVLSNQLRIIYLPSISPISYCGFVVNAGARDERTNQFGLAHFVEHMLFKGTQKRKSRHIINRMGNVGGELNAYTTKEETFLYSICLLEDTERAMELLSDLIFHSLFPSSEIEKEKKVIIDEINSYNDNPLELIFDEFENLVFRESEMGHNILGEIDSLNTFTSQVCCEFTNIFYRPENMVFFFYGGMPFSKIIHLATKYFFKEKKHPFHKKSRITPQSLSSKKEKIEKKLYQSHVMIGGKGYDRHNKKQIGLYLLNNLLGGLGMNNRLNITLREKRGLVYTVESSLASYSDTGIFNIYFACTHQLVDKCLSLIYKELKKMREEELSISQLHTAIKQLKGQLGVASENKENLALNLGKSFLHFNKYNTLPEIYKKIDALKSSDLLEIANEIFDEKKIFQLIFE</sequence>
<keyword evidence="6" id="KW-0378">Hydrolase</keyword>
<dbReference type="Pfam" id="PF05193">
    <property type="entry name" value="Peptidase_M16_C"/>
    <property type="match status" value="1"/>
</dbReference>
<evidence type="ECO:0000256" key="2">
    <source>
        <dbReference type="ARBA" id="ARBA00007261"/>
    </source>
</evidence>
<dbReference type="AlphaFoldDB" id="B6YR51"/>
<evidence type="ECO:0000256" key="1">
    <source>
        <dbReference type="ARBA" id="ARBA00001947"/>
    </source>
</evidence>